<feature type="binding site" evidence="1">
    <location>
        <position position="200"/>
    </location>
    <ligand>
        <name>a divalent metal cation</name>
        <dbReference type="ChEBI" id="CHEBI:60240"/>
        <label>1</label>
    </ligand>
</feature>
<dbReference type="PANTHER" id="PTHR46124:SF3">
    <property type="entry name" value="HYDROLASE"/>
    <property type="match status" value="1"/>
</dbReference>
<dbReference type="InterPro" id="IPR032466">
    <property type="entry name" value="Metal_Hydrolase"/>
</dbReference>
<dbReference type="EMBL" id="CP004885">
    <property type="protein sequence ID" value="AGX86692.1"/>
    <property type="molecule type" value="Genomic_DNA"/>
</dbReference>
<evidence type="ECO:0000313" key="3">
    <source>
        <dbReference type="EMBL" id="AGX86692.1"/>
    </source>
</evidence>
<gene>
    <name evidence="3" type="primary">tatD-1</name>
    <name evidence="3" type="ORF">Cenrod_0580</name>
</gene>
<dbReference type="OrthoDB" id="9810005at2"/>
<feature type="binding site" evidence="1">
    <location>
        <position position="8"/>
    </location>
    <ligand>
        <name>a divalent metal cation</name>
        <dbReference type="ChEBI" id="CHEBI:60240"/>
        <label>1</label>
    </ligand>
</feature>
<dbReference type="Proteomes" id="UP000017184">
    <property type="component" value="Chromosome"/>
</dbReference>
<keyword evidence="4" id="KW-1185">Reference proteome</keyword>
<dbReference type="RefSeq" id="WP_022771513.1">
    <property type="nucleotide sequence ID" value="NC_022576.1"/>
</dbReference>
<dbReference type="eggNOG" id="COG0084">
    <property type="taxonomic scope" value="Bacteria"/>
</dbReference>
<dbReference type="GO" id="GO:0046872">
    <property type="term" value="F:metal ion binding"/>
    <property type="evidence" value="ECO:0007669"/>
    <property type="project" value="UniProtKB-KW"/>
</dbReference>
<dbReference type="HOGENOM" id="CLU_031506_0_1_4"/>
<name>U5N5Q5_9BURK</name>
<dbReference type="PANTHER" id="PTHR46124">
    <property type="entry name" value="D-AMINOACYL-TRNA DEACYLASE"/>
    <property type="match status" value="1"/>
</dbReference>
<dbReference type="STRING" id="946483.Cenrod_0580"/>
<proteinExistence type="predicted"/>
<keyword evidence="1" id="KW-0479">Metal-binding</keyword>
<feature type="binding site" evidence="1">
    <location>
        <position position="6"/>
    </location>
    <ligand>
        <name>a divalent metal cation</name>
        <dbReference type="ChEBI" id="CHEBI:60240"/>
        <label>1</label>
    </ligand>
</feature>
<feature type="binding site" evidence="1">
    <location>
        <position position="150"/>
    </location>
    <ligand>
        <name>a divalent metal cation</name>
        <dbReference type="ChEBI" id="CHEBI:60240"/>
        <label>2</label>
    </ligand>
</feature>
<dbReference type="AlphaFoldDB" id="U5N5Q5"/>
<feature type="region of interest" description="Disordered" evidence="2">
    <location>
        <begin position="210"/>
        <end position="233"/>
    </location>
</feature>
<dbReference type="PATRIC" id="fig|946483.4.peg.581"/>
<dbReference type="InterPro" id="IPR001130">
    <property type="entry name" value="TatD-like"/>
</dbReference>
<dbReference type="PIRSF" id="PIRSF005902">
    <property type="entry name" value="DNase_TatD"/>
    <property type="match status" value="1"/>
</dbReference>
<dbReference type="Gene3D" id="3.20.20.140">
    <property type="entry name" value="Metal-dependent hydrolases"/>
    <property type="match status" value="1"/>
</dbReference>
<organism evidence="3 4">
    <name type="scientific">Candidatus Symbiobacter mobilis CR</name>
    <dbReference type="NCBI Taxonomy" id="946483"/>
    <lineage>
        <taxon>Bacteria</taxon>
        <taxon>Pseudomonadati</taxon>
        <taxon>Pseudomonadota</taxon>
        <taxon>Betaproteobacteria</taxon>
        <taxon>Burkholderiales</taxon>
        <taxon>Comamonadaceae</taxon>
    </lineage>
</organism>
<feature type="binding site" evidence="1">
    <location>
        <position position="85"/>
    </location>
    <ligand>
        <name>a divalent metal cation</name>
        <dbReference type="ChEBI" id="CHEBI:60240"/>
        <label>1</label>
    </ligand>
</feature>
<dbReference type="CDD" id="cd01310">
    <property type="entry name" value="TatD_DNAse"/>
    <property type="match status" value="1"/>
</dbReference>
<protein>
    <submittedName>
        <fullName evidence="3">Mg-dependent DNase</fullName>
    </submittedName>
</protein>
<evidence type="ECO:0000256" key="1">
    <source>
        <dbReference type="PIRSR" id="PIRSR005902-1"/>
    </source>
</evidence>
<dbReference type="KEGG" id="cbx:Cenrod_0580"/>
<accession>U5N5Q5</accession>
<dbReference type="SUPFAM" id="SSF51556">
    <property type="entry name" value="Metallo-dependent hydrolases"/>
    <property type="match status" value="1"/>
</dbReference>
<evidence type="ECO:0000256" key="2">
    <source>
        <dbReference type="SAM" id="MobiDB-lite"/>
    </source>
</evidence>
<dbReference type="GO" id="GO:0016788">
    <property type="term" value="F:hydrolase activity, acting on ester bonds"/>
    <property type="evidence" value="ECO:0007669"/>
    <property type="project" value="InterPro"/>
</dbReference>
<sequence length="276" mass="29652">MWVDVHCHGGEPPDVARGERIHRVLSAWDVASFATVRAMAHATGASYTLGIHPLYVSRSPDEALDELERELERAVNDPALVAVGEIGLDRYVAAEITPSAYARQQCFLQRQLALARQHDLSVVLHSRRAVDDVAAALRRGSPQGWRGVAHAFAGSAQQARTLVGLGLKLGFGGAFTYTRALRLRRLAQELALDDIVLETDAPDMPPQWITPGASCGASCSNSDGAPDGTPYSSAELPRIGQALAALRGDSVAHIAQVTTRNALWALPRLGRTVDVR</sequence>
<dbReference type="GO" id="GO:0005829">
    <property type="term" value="C:cytosol"/>
    <property type="evidence" value="ECO:0007669"/>
    <property type="project" value="TreeGrafter"/>
</dbReference>
<feature type="binding site" evidence="1">
    <location>
        <position position="125"/>
    </location>
    <ligand>
        <name>a divalent metal cation</name>
        <dbReference type="ChEBI" id="CHEBI:60240"/>
        <label>2</label>
    </ligand>
</feature>
<reference evidence="3 4" key="1">
    <citation type="journal article" date="2013" name="Genome Biol.">
        <title>Genomic analysis reveals key aspects of prokaryotic symbiosis in the phototrophic consortium "Chlorochromatium aggregatum".</title>
        <authorList>
            <person name="Liu Z."/>
            <person name="Muller J."/>
            <person name="Li T."/>
            <person name="Alvey R.M."/>
            <person name="Vogl K."/>
            <person name="Frigaard N.U."/>
            <person name="Rockwell N.C."/>
            <person name="Boyd E.S."/>
            <person name="Tomsho L.P."/>
            <person name="Schuster S.C."/>
            <person name="Henke P."/>
            <person name="Rohde M."/>
            <person name="Overmann J."/>
            <person name="Bryant D.A."/>
        </authorList>
    </citation>
    <scope>NUCLEOTIDE SEQUENCE [LARGE SCALE GENOMIC DNA]</scope>
    <source>
        <strain evidence="3">CR</strain>
    </source>
</reference>
<evidence type="ECO:0000313" key="4">
    <source>
        <dbReference type="Proteomes" id="UP000017184"/>
    </source>
</evidence>
<dbReference type="Pfam" id="PF01026">
    <property type="entry name" value="TatD_DNase"/>
    <property type="match status" value="1"/>
</dbReference>